<dbReference type="SMART" id="SM00271">
    <property type="entry name" value="DnaJ"/>
    <property type="match status" value="1"/>
</dbReference>
<reference evidence="12 13" key="1">
    <citation type="submission" date="2018-07" db="EMBL/GenBank/DDBJ databases">
        <title>Genome sequences of Haloplanus salinus JCM 18368T.</title>
        <authorList>
            <person name="Kim Y.B."/>
            <person name="Roh S.W."/>
        </authorList>
    </citation>
    <scope>NUCLEOTIDE SEQUENCE [LARGE SCALE GENOMIC DNA]</scope>
    <source>
        <strain evidence="12 13">JCM 18368</strain>
    </source>
</reference>
<sequence>MADPFEILEVESDADDTAIDQAYRRRVMETHPDQGGSARAFQRVKEAYEAITAMRNGDDPPEAVGEGEDADADADDGHHDAGARVEYLNYEVIADRGWSIDDEGLFAAAAAGLDAEDYGEFRVDPGETLLEAAENRGFAWPYACRGGACANCAVAVVEGEMTVPIDHVLSSEMTERGIHLSCIGAPATAEMQVVYNVKHMPELDELRLPAYRFERTRSVD</sequence>
<dbReference type="InterPro" id="IPR053441">
    <property type="entry name" value="2Fe2S_Ferredoxin"/>
</dbReference>
<dbReference type="PANTHER" id="PTHR43112">
    <property type="entry name" value="FERREDOXIN"/>
    <property type="match status" value="1"/>
</dbReference>
<dbReference type="Proteomes" id="UP000252189">
    <property type="component" value="Unassembled WGS sequence"/>
</dbReference>
<evidence type="ECO:0000259" key="11">
    <source>
        <dbReference type="PROSITE" id="PS51085"/>
    </source>
</evidence>
<dbReference type="CDD" id="cd00207">
    <property type="entry name" value="fer2"/>
    <property type="match status" value="1"/>
</dbReference>
<dbReference type="Pfam" id="PF00111">
    <property type="entry name" value="Fer2"/>
    <property type="match status" value="1"/>
</dbReference>
<dbReference type="GO" id="GO:0051537">
    <property type="term" value="F:2 iron, 2 sulfur cluster binding"/>
    <property type="evidence" value="ECO:0007669"/>
    <property type="project" value="UniProtKB-KW"/>
</dbReference>
<evidence type="ECO:0000256" key="7">
    <source>
        <dbReference type="ARBA" id="ARBA00023014"/>
    </source>
</evidence>
<dbReference type="InterPro" id="IPR001623">
    <property type="entry name" value="DnaJ_domain"/>
</dbReference>
<evidence type="ECO:0000256" key="8">
    <source>
        <dbReference type="ARBA" id="ARBA00034078"/>
    </source>
</evidence>
<dbReference type="OrthoDB" id="195646at2157"/>
<dbReference type="GO" id="GO:0046872">
    <property type="term" value="F:metal ion binding"/>
    <property type="evidence" value="ECO:0007669"/>
    <property type="project" value="UniProtKB-KW"/>
</dbReference>
<dbReference type="SUPFAM" id="SSF46565">
    <property type="entry name" value="Chaperone J-domain"/>
    <property type="match status" value="1"/>
</dbReference>
<evidence type="ECO:0000256" key="6">
    <source>
        <dbReference type="ARBA" id="ARBA00023004"/>
    </source>
</evidence>
<dbReference type="NCBIfam" id="NF041393">
    <property type="entry name" value="Frdxn_Halo"/>
    <property type="match status" value="1"/>
</dbReference>
<feature type="domain" description="2Fe-2S ferredoxin-type" evidence="11">
    <location>
        <begin position="109"/>
        <end position="199"/>
    </location>
</feature>
<evidence type="ECO:0000256" key="4">
    <source>
        <dbReference type="ARBA" id="ARBA00022723"/>
    </source>
</evidence>
<dbReference type="Gene3D" id="3.10.20.30">
    <property type="match status" value="1"/>
</dbReference>
<keyword evidence="13" id="KW-1185">Reference proteome</keyword>
<dbReference type="Pfam" id="PF00226">
    <property type="entry name" value="DnaJ"/>
    <property type="match status" value="1"/>
</dbReference>
<dbReference type="PROSITE" id="PS00197">
    <property type="entry name" value="2FE2S_FER_1"/>
    <property type="match status" value="1"/>
</dbReference>
<keyword evidence="4" id="KW-0479">Metal-binding</keyword>
<dbReference type="InterPro" id="IPR036010">
    <property type="entry name" value="2Fe-2S_ferredoxin-like_sf"/>
</dbReference>
<dbReference type="EMBL" id="QPHM01000001">
    <property type="protein sequence ID" value="RCU46845.1"/>
    <property type="molecule type" value="Genomic_DNA"/>
</dbReference>
<keyword evidence="3" id="KW-0001">2Fe-2S</keyword>
<protein>
    <submittedName>
        <fullName evidence="12">Ferredoxin</fullName>
    </submittedName>
</protein>
<comment type="caution">
    <text evidence="12">The sequence shown here is derived from an EMBL/GenBank/DDBJ whole genome shotgun (WGS) entry which is preliminary data.</text>
</comment>
<evidence type="ECO:0000256" key="5">
    <source>
        <dbReference type="ARBA" id="ARBA00022982"/>
    </source>
</evidence>
<accession>A0A368NB86</accession>
<dbReference type="PROSITE" id="PS50076">
    <property type="entry name" value="DNAJ_2"/>
    <property type="match status" value="1"/>
</dbReference>
<organism evidence="12 13">
    <name type="scientific">Haloplanus salinus</name>
    <dbReference type="NCBI Taxonomy" id="1126245"/>
    <lineage>
        <taxon>Archaea</taxon>
        <taxon>Methanobacteriati</taxon>
        <taxon>Methanobacteriota</taxon>
        <taxon>Stenosarchaea group</taxon>
        <taxon>Halobacteria</taxon>
        <taxon>Halobacteriales</taxon>
        <taxon>Haloferacaceae</taxon>
        <taxon>Haloplanus</taxon>
    </lineage>
</organism>
<gene>
    <name evidence="12" type="ORF">DU504_05725</name>
</gene>
<evidence type="ECO:0000313" key="13">
    <source>
        <dbReference type="Proteomes" id="UP000252189"/>
    </source>
</evidence>
<keyword evidence="2" id="KW-0813">Transport</keyword>
<evidence type="ECO:0000256" key="1">
    <source>
        <dbReference type="ARBA" id="ARBA00007874"/>
    </source>
</evidence>
<dbReference type="RefSeq" id="WP_114448396.1">
    <property type="nucleotide sequence ID" value="NZ_QPHM01000001.1"/>
</dbReference>
<keyword evidence="7" id="KW-0411">Iron-sulfur</keyword>
<dbReference type="InterPro" id="IPR036869">
    <property type="entry name" value="J_dom_sf"/>
</dbReference>
<name>A0A368NB86_9EURY</name>
<feature type="compositionally biased region" description="Acidic residues" evidence="9">
    <location>
        <begin position="59"/>
        <end position="74"/>
    </location>
</feature>
<dbReference type="Gene3D" id="1.10.287.110">
    <property type="entry name" value="DnaJ domain"/>
    <property type="match status" value="1"/>
</dbReference>
<evidence type="ECO:0000256" key="2">
    <source>
        <dbReference type="ARBA" id="ARBA00022448"/>
    </source>
</evidence>
<dbReference type="InterPro" id="IPR012675">
    <property type="entry name" value="Beta-grasp_dom_sf"/>
</dbReference>
<evidence type="ECO:0000259" key="10">
    <source>
        <dbReference type="PROSITE" id="PS50076"/>
    </source>
</evidence>
<dbReference type="SUPFAM" id="SSF54292">
    <property type="entry name" value="2Fe-2S ferredoxin-like"/>
    <property type="match status" value="1"/>
</dbReference>
<feature type="region of interest" description="Disordered" evidence="9">
    <location>
        <begin position="55"/>
        <end position="79"/>
    </location>
</feature>
<feature type="domain" description="J" evidence="10">
    <location>
        <begin position="3"/>
        <end position="56"/>
    </location>
</feature>
<evidence type="ECO:0000256" key="3">
    <source>
        <dbReference type="ARBA" id="ARBA00022714"/>
    </source>
</evidence>
<dbReference type="InterPro" id="IPR001041">
    <property type="entry name" value="2Fe-2S_ferredoxin-type"/>
</dbReference>
<dbReference type="PROSITE" id="PS51085">
    <property type="entry name" value="2FE2S_FER_2"/>
    <property type="match status" value="1"/>
</dbReference>
<dbReference type="PANTHER" id="PTHR43112:SF3">
    <property type="entry name" value="FERREDOXIN-2, CHLOROPLASTIC"/>
    <property type="match status" value="1"/>
</dbReference>
<dbReference type="CDD" id="cd06257">
    <property type="entry name" value="DnaJ"/>
    <property type="match status" value="1"/>
</dbReference>
<dbReference type="InterPro" id="IPR006058">
    <property type="entry name" value="2Fe2S_fd_BS"/>
</dbReference>
<proteinExistence type="inferred from homology"/>
<keyword evidence="6" id="KW-0408">Iron</keyword>
<comment type="cofactor">
    <cofactor evidence="8">
        <name>[2Fe-2S] cluster</name>
        <dbReference type="ChEBI" id="CHEBI:190135"/>
    </cofactor>
</comment>
<keyword evidence="5" id="KW-0249">Electron transport</keyword>
<dbReference type="AlphaFoldDB" id="A0A368NB86"/>
<comment type="similarity">
    <text evidence="1">Belongs to the 2Fe2S plant-type ferredoxin family.</text>
</comment>
<evidence type="ECO:0000256" key="9">
    <source>
        <dbReference type="SAM" id="MobiDB-lite"/>
    </source>
</evidence>
<evidence type="ECO:0000313" key="12">
    <source>
        <dbReference type="EMBL" id="RCU46845.1"/>
    </source>
</evidence>